<evidence type="ECO:0000313" key="3">
    <source>
        <dbReference type="Proteomes" id="UP000473014"/>
    </source>
</evidence>
<dbReference type="GO" id="GO:0019442">
    <property type="term" value="P:L-tryptophan catabolic process to acetyl-CoA"/>
    <property type="evidence" value="ECO:0007669"/>
    <property type="project" value="TreeGrafter"/>
</dbReference>
<comment type="function">
    <text evidence="1">Heme-dependent dioxygenase that catalyzes the oxidative cleavage of the L-tryptophan (L-Trp) pyrrole ring and converts L-tryptophan to N-formyl-L-kynurenine. Catalyzes the oxidative cleavage of the indole moiety.</text>
</comment>
<evidence type="ECO:0000313" key="2">
    <source>
        <dbReference type="EMBL" id="MTE22513.1"/>
    </source>
</evidence>
<feature type="binding site" description="axial binding residue" evidence="1">
    <location>
        <position position="235"/>
    </location>
    <ligand>
        <name>heme</name>
        <dbReference type="ChEBI" id="CHEBI:30413"/>
    </ligand>
    <ligandPart>
        <name>Fe</name>
        <dbReference type="ChEBI" id="CHEBI:18248"/>
    </ligandPart>
</feature>
<dbReference type="Pfam" id="PF03301">
    <property type="entry name" value="Trp_dioxygenase"/>
    <property type="match status" value="2"/>
</dbReference>
<dbReference type="GO" id="GO:0004833">
    <property type="term" value="F:L-tryptophan 2,3-dioxygenase activity"/>
    <property type="evidence" value="ECO:0007669"/>
    <property type="project" value="UniProtKB-UniRule"/>
</dbReference>
<comment type="subunit">
    <text evidence="1">Homotetramer.</text>
</comment>
<comment type="catalytic activity">
    <reaction evidence="1">
        <text>L-tryptophan + O2 = N-formyl-L-kynurenine</text>
        <dbReference type="Rhea" id="RHEA:24536"/>
        <dbReference type="ChEBI" id="CHEBI:15379"/>
        <dbReference type="ChEBI" id="CHEBI:57912"/>
        <dbReference type="ChEBI" id="CHEBI:58629"/>
        <dbReference type="EC" id="1.13.11.11"/>
    </reaction>
</comment>
<dbReference type="EMBL" id="WIXO01000002">
    <property type="protein sequence ID" value="MTE22513.1"/>
    <property type="molecule type" value="Genomic_DNA"/>
</dbReference>
<dbReference type="RefSeq" id="WP_162466909.1">
    <property type="nucleotide sequence ID" value="NZ_WIXO01000002.1"/>
</dbReference>
<keyword evidence="3" id="KW-1185">Reference proteome</keyword>
<sequence>MSAGSEAAAVVGGTTAAPAAPSTTYSSYLELGTVLRAQHPRTDAHEELLFIIVHQAHELWFKQLIAEFAELRRALADGDTARALQCLHRSGTVFRVLIGHLDVLETMTPGQFAAFRHRLDGSGFQSAQFREIETVLGARDHDVPLRYPEGSAERKRLRAALGAPSVFDAYLSYLALGGYRVPAELLDRDVSRPLEASPELTEVLRTVYRENGVATRLAEGLVDIDQLLQEWRYRHVTMVARTIGGRSGTGGTAGAAYVRAGLFKTMFPWLWAVRN</sequence>
<comment type="caution">
    <text evidence="1">Lacks conserved residue(s) required for the propagation of feature annotation.</text>
</comment>
<dbReference type="GO" id="GO:0046872">
    <property type="term" value="F:metal ion binding"/>
    <property type="evidence" value="ECO:0007669"/>
    <property type="project" value="UniProtKB-KW"/>
</dbReference>
<dbReference type="EC" id="1.13.11.11" evidence="1"/>
<dbReference type="HAMAP" id="MF_01972">
    <property type="entry name" value="T23O"/>
    <property type="match status" value="1"/>
</dbReference>
<dbReference type="GO" id="GO:0019441">
    <property type="term" value="P:L-tryptophan catabolic process to kynurenine"/>
    <property type="evidence" value="ECO:0007669"/>
    <property type="project" value="UniProtKB-UniRule"/>
</dbReference>
<dbReference type="SUPFAM" id="SSF140959">
    <property type="entry name" value="Indolic compounds 2,3-dioxygenase-like"/>
    <property type="match status" value="1"/>
</dbReference>
<comment type="similarity">
    <text evidence="1">Belongs to the tryptophan 2,3-dioxygenase family.</text>
</comment>
<protein>
    <recommendedName>
        <fullName evidence="1">Tryptophan 2,3-dioxygenase</fullName>
        <shortName evidence="1">TDO</shortName>
        <ecNumber evidence="1">1.13.11.11</ecNumber>
    </recommendedName>
    <alternativeName>
        <fullName evidence="1">Tryptamin 2,3-dioxygenase</fullName>
    </alternativeName>
    <alternativeName>
        <fullName evidence="1">Tryptophan oxygenase</fullName>
        <shortName evidence="1">TO</shortName>
        <shortName evidence="1">TRPO</shortName>
    </alternativeName>
    <alternativeName>
        <fullName evidence="1">Tryptophan pyrrolase</fullName>
    </alternativeName>
    <alternativeName>
        <fullName evidence="1">Tryptophanase</fullName>
    </alternativeName>
</protein>
<keyword evidence="1 2" id="KW-0223">Dioxygenase</keyword>
<comment type="cofactor">
    <cofactor evidence="1">
        <name>heme</name>
        <dbReference type="ChEBI" id="CHEBI:30413"/>
    </cofactor>
    <text evidence="1">Binds 1 heme group per subunit.</text>
</comment>
<name>A0A6G2BKC8_9ACTN</name>
<dbReference type="AlphaFoldDB" id="A0A6G2BKC8"/>
<dbReference type="InterPro" id="IPR037217">
    <property type="entry name" value="Trp/Indoleamine_2_3_dOase-like"/>
</dbReference>
<keyword evidence="1" id="KW-0408">Iron</keyword>
<dbReference type="PANTHER" id="PTHR10138">
    <property type="entry name" value="TRYPTOPHAN 2,3-DIOXYGENASE"/>
    <property type="match status" value="1"/>
</dbReference>
<accession>A0A6G2BKC8</accession>
<dbReference type="Proteomes" id="UP000473014">
    <property type="component" value="Unassembled WGS sequence"/>
</dbReference>
<feature type="binding site" evidence="1">
    <location>
        <position position="116"/>
    </location>
    <ligand>
        <name>substrate</name>
    </ligand>
</feature>
<reference evidence="2 3" key="1">
    <citation type="submission" date="2019-11" db="EMBL/GenBank/DDBJ databases">
        <authorList>
            <person name="Yuan L."/>
        </authorList>
    </citation>
    <scope>NUCLEOTIDE SEQUENCE [LARGE SCALE GENOMIC DNA]</scope>
    <source>
        <strain evidence="2 3">TRM43335</strain>
    </source>
</reference>
<dbReference type="InterPro" id="IPR004981">
    <property type="entry name" value="Trp_2_3_dOase"/>
</dbReference>
<keyword evidence="1" id="KW-0823">Tryptophan catabolism</keyword>
<feature type="binding site" evidence="1">
    <location>
        <position position="249"/>
    </location>
    <ligand>
        <name>substrate</name>
    </ligand>
</feature>
<comment type="pathway">
    <text evidence="1">Amino-acid degradation; L-tryptophan degradation via kynurenine pathway; L-kynurenine from L-tryptophan: step 1/2.</text>
</comment>
<organism evidence="2 3">
    <name type="scientific">Streptomyces taklimakanensis</name>
    <dbReference type="NCBI Taxonomy" id="2569853"/>
    <lineage>
        <taxon>Bacteria</taxon>
        <taxon>Bacillati</taxon>
        <taxon>Actinomycetota</taxon>
        <taxon>Actinomycetes</taxon>
        <taxon>Kitasatosporales</taxon>
        <taxon>Streptomycetaceae</taxon>
        <taxon>Streptomyces</taxon>
    </lineage>
</organism>
<keyword evidence="1" id="KW-0349">Heme</keyword>
<dbReference type="UniPathway" id="UPA00333">
    <property type="reaction ID" value="UER00453"/>
</dbReference>
<evidence type="ECO:0000256" key="1">
    <source>
        <dbReference type="HAMAP-Rule" id="MF_01972"/>
    </source>
</evidence>
<dbReference type="GO" id="GO:0020037">
    <property type="term" value="F:heme binding"/>
    <property type="evidence" value="ECO:0007669"/>
    <property type="project" value="UniProtKB-UniRule"/>
</dbReference>
<dbReference type="Gene3D" id="1.20.58.480">
    <property type="match status" value="1"/>
</dbReference>
<feature type="binding site" evidence="1">
    <location>
        <begin position="50"/>
        <end position="54"/>
    </location>
    <ligand>
        <name>substrate</name>
    </ligand>
</feature>
<proteinExistence type="inferred from homology"/>
<gene>
    <name evidence="1" type="primary">kynA</name>
    <name evidence="2" type="ORF">F0L17_26140</name>
</gene>
<comment type="caution">
    <text evidence="2">The sequence shown here is derived from an EMBL/GenBank/DDBJ whole genome shotgun (WGS) entry which is preliminary data.</text>
</comment>
<keyword evidence="1" id="KW-0560">Oxidoreductase</keyword>
<dbReference type="PANTHER" id="PTHR10138:SF0">
    <property type="entry name" value="TRYPTOPHAN 2,3-DIOXYGENASE"/>
    <property type="match status" value="1"/>
</dbReference>
<keyword evidence="1" id="KW-0479">Metal-binding</keyword>